<dbReference type="EC" id="3.6.5.4" evidence="10"/>
<dbReference type="SMART" id="SM00962">
    <property type="entry name" value="SRP54"/>
    <property type="match status" value="1"/>
</dbReference>
<comment type="similarity">
    <text evidence="10">Belongs to the GTP-binding SRP family. FtsY subfamily.</text>
</comment>
<dbReference type="FunFam" id="1.20.120.140:FF:000002">
    <property type="entry name" value="Signal recognition particle receptor FtsY"/>
    <property type="match status" value="1"/>
</dbReference>
<dbReference type="Proteomes" id="UP000218899">
    <property type="component" value="Chromosome"/>
</dbReference>
<evidence type="ECO:0000313" key="12">
    <source>
        <dbReference type="EMBL" id="BAU47064.1"/>
    </source>
</evidence>
<keyword evidence="4 10" id="KW-0378">Hydrolase</keyword>
<comment type="catalytic activity">
    <reaction evidence="8 10">
        <text>GTP + H2O = GDP + phosphate + H(+)</text>
        <dbReference type="Rhea" id="RHEA:19669"/>
        <dbReference type="ChEBI" id="CHEBI:15377"/>
        <dbReference type="ChEBI" id="CHEBI:15378"/>
        <dbReference type="ChEBI" id="CHEBI:37565"/>
        <dbReference type="ChEBI" id="CHEBI:43474"/>
        <dbReference type="ChEBI" id="CHEBI:58189"/>
        <dbReference type="EC" id="3.6.5.4"/>
    </reaction>
</comment>
<comment type="subunit">
    <text evidence="10">Part of the signal recognition particle protein translocation system, which is composed of SRP and FtsY. SRP is a ribonucleoprotein composed of Ffh and a 4.5S RNA molecule.</text>
</comment>
<protein>
    <recommendedName>
        <fullName evidence="10">Signal recognition particle receptor FtsY</fullName>
        <shortName evidence="10">SRP receptor</shortName>
        <ecNumber evidence="10">3.6.5.4</ecNumber>
    </recommendedName>
</protein>
<feature type="domain" description="SRP54-type proteins GTP-binding" evidence="11">
    <location>
        <begin position="291"/>
        <end position="304"/>
    </location>
</feature>
<dbReference type="Gene3D" id="3.40.50.300">
    <property type="entry name" value="P-loop containing nucleotide triphosphate hydrolases"/>
    <property type="match status" value="1"/>
</dbReference>
<dbReference type="PANTHER" id="PTHR43134:SF1">
    <property type="entry name" value="SIGNAL RECOGNITION PARTICLE RECEPTOR SUBUNIT ALPHA"/>
    <property type="match status" value="1"/>
</dbReference>
<dbReference type="PANTHER" id="PTHR43134">
    <property type="entry name" value="SIGNAL RECOGNITION PARTICLE RECEPTOR SUBUNIT ALPHA"/>
    <property type="match status" value="1"/>
</dbReference>
<dbReference type="Gene3D" id="1.20.120.140">
    <property type="entry name" value="Signal recognition particle SRP54, nucleotide-binding domain"/>
    <property type="match status" value="1"/>
</dbReference>
<keyword evidence="3 10" id="KW-0547">Nucleotide-binding</keyword>
<dbReference type="NCBIfam" id="TIGR00064">
    <property type="entry name" value="ftsY"/>
    <property type="match status" value="1"/>
</dbReference>
<gene>
    <name evidence="10" type="primary">ftsY</name>
    <name evidence="12" type="ORF">SVA_0483</name>
</gene>
<dbReference type="InterPro" id="IPR003593">
    <property type="entry name" value="AAA+_ATPase"/>
</dbReference>
<evidence type="ECO:0000259" key="11">
    <source>
        <dbReference type="PROSITE" id="PS00300"/>
    </source>
</evidence>
<dbReference type="InterPro" id="IPR013822">
    <property type="entry name" value="Signal_recog_particl_SRP54_hlx"/>
</dbReference>
<dbReference type="SUPFAM" id="SSF47364">
    <property type="entry name" value="Domain of the SRP/SRP receptor G-proteins"/>
    <property type="match status" value="1"/>
</dbReference>
<feature type="binding site" evidence="10">
    <location>
        <begin position="124"/>
        <end position="131"/>
    </location>
    <ligand>
        <name>GTP</name>
        <dbReference type="ChEBI" id="CHEBI:37565"/>
    </ligand>
</feature>
<dbReference type="InterPro" id="IPR000897">
    <property type="entry name" value="SRP54_GTPase_dom"/>
</dbReference>
<proteinExistence type="inferred from homology"/>
<dbReference type="Pfam" id="PF00448">
    <property type="entry name" value="SRP54"/>
    <property type="match status" value="1"/>
</dbReference>
<dbReference type="InterPro" id="IPR027417">
    <property type="entry name" value="P-loop_NTPase"/>
</dbReference>
<dbReference type="SMART" id="SM00382">
    <property type="entry name" value="AAA"/>
    <property type="match status" value="1"/>
</dbReference>
<evidence type="ECO:0000256" key="2">
    <source>
        <dbReference type="ARBA" id="ARBA00022490"/>
    </source>
</evidence>
<evidence type="ECO:0000256" key="8">
    <source>
        <dbReference type="ARBA" id="ARBA00048027"/>
    </source>
</evidence>
<dbReference type="PROSITE" id="PS00300">
    <property type="entry name" value="SRP54"/>
    <property type="match status" value="1"/>
</dbReference>
<keyword evidence="12" id="KW-0131">Cell cycle</keyword>
<accession>A0A1B4V6Y8</accession>
<organism evidence="12 13">
    <name type="scientific">Sulfurifustis variabilis</name>
    <dbReference type="NCBI Taxonomy" id="1675686"/>
    <lineage>
        <taxon>Bacteria</taxon>
        <taxon>Pseudomonadati</taxon>
        <taxon>Pseudomonadota</taxon>
        <taxon>Gammaproteobacteria</taxon>
        <taxon>Acidiferrobacterales</taxon>
        <taxon>Acidiferrobacteraceae</taxon>
        <taxon>Sulfurifustis</taxon>
    </lineage>
</organism>
<dbReference type="InterPro" id="IPR004390">
    <property type="entry name" value="SR_rcpt_FtsY"/>
</dbReference>
<evidence type="ECO:0000256" key="10">
    <source>
        <dbReference type="HAMAP-Rule" id="MF_00920"/>
    </source>
</evidence>
<feature type="binding site" evidence="10">
    <location>
        <begin position="206"/>
        <end position="210"/>
    </location>
    <ligand>
        <name>GTP</name>
        <dbReference type="ChEBI" id="CHEBI:37565"/>
    </ligand>
</feature>
<keyword evidence="6 10" id="KW-0472">Membrane</keyword>
<dbReference type="Pfam" id="PF02881">
    <property type="entry name" value="SRP54_N"/>
    <property type="match status" value="1"/>
</dbReference>
<keyword evidence="13" id="KW-1185">Reference proteome</keyword>
<dbReference type="KEGG" id="sva:SVA_0483"/>
<evidence type="ECO:0000256" key="4">
    <source>
        <dbReference type="ARBA" id="ARBA00022801"/>
    </source>
</evidence>
<evidence type="ECO:0000313" key="13">
    <source>
        <dbReference type="Proteomes" id="UP000218899"/>
    </source>
</evidence>
<dbReference type="SMART" id="SM00963">
    <property type="entry name" value="SRP54_N"/>
    <property type="match status" value="1"/>
</dbReference>
<comment type="function">
    <text evidence="9 10">Involved in targeting and insertion of nascent membrane proteins into the cytoplasmic membrane. Acts as a receptor for the complex formed by the signal recognition particle (SRP) and the ribosome-nascent chain (RNC). Interaction with SRP-RNC leads to the transfer of the RNC complex to the Sec translocase for insertion into the membrane, the hydrolysis of GTP by both Ffh and FtsY, and the dissociation of the SRP-FtsY complex into the individual components.</text>
</comment>
<dbReference type="GO" id="GO:0005886">
    <property type="term" value="C:plasma membrane"/>
    <property type="evidence" value="ECO:0007669"/>
    <property type="project" value="UniProtKB-SubCell"/>
</dbReference>
<dbReference type="SUPFAM" id="SSF52540">
    <property type="entry name" value="P-loop containing nucleoside triphosphate hydrolases"/>
    <property type="match status" value="1"/>
</dbReference>
<keyword evidence="12" id="KW-0132">Cell division</keyword>
<keyword evidence="2 10" id="KW-0963">Cytoplasm</keyword>
<dbReference type="GO" id="GO:0051301">
    <property type="term" value="P:cell division"/>
    <property type="evidence" value="ECO:0007669"/>
    <property type="project" value="UniProtKB-KW"/>
</dbReference>
<dbReference type="RefSeq" id="WP_096458255.1">
    <property type="nucleotide sequence ID" value="NZ_AP014936.1"/>
</dbReference>
<keyword evidence="5 10" id="KW-0342">GTP-binding</keyword>
<evidence type="ECO:0000256" key="5">
    <source>
        <dbReference type="ARBA" id="ARBA00023134"/>
    </source>
</evidence>
<feature type="binding site" evidence="10">
    <location>
        <begin position="270"/>
        <end position="273"/>
    </location>
    <ligand>
        <name>GTP</name>
        <dbReference type="ChEBI" id="CHEBI:37565"/>
    </ligand>
</feature>
<dbReference type="OrthoDB" id="9804720at2"/>
<dbReference type="InterPro" id="IPR036225">
    <property type="entry name" value="SRP/SRP_N"/>
</dbReference>
<dbReference type="FunFam" id="3.40.50.300:FF:000053">
    <property type="entry name" value="Signal recognition particle receptor FtsY"/>
    <property type="match status" value="1"/>
</dbReference>
<dbReference type="GO" id="GO:0005047">
    <property type="term" value="F:signal recognition particle binding"/>
    <property type="evidence" value="ECO:0007669"/>
    <property type="project" value="TreeGrafter"/>
</dbReference>
<dbReference type="GO" id="GO:0003924">
    <property type="term" value="F:GTPase activity"/>
    <property type="evidence" value="ECO:0007669"/>
    <property type="project" value="UniProtKB-UniRule"/>
</dbReference>
<dbReference type="InterPro" id="IPR042101">
    <property type="entry name" value="SRP54_N_sf"/>
</dbReference>
<name>A0A1B4V6Y8_9GAMM</name>
<dbReference type="GO" id="GO:0006614">
    <property type="term" value="P:SRP-dependent cotranslational protein targeting to membrane"/>
    <property type="evidence" value="ECO:0007669"/>
    <property type="project" value="InterPro"/>
</dbReference>
<dbReference type="GO" id="GO:0005525">
    <property type="term" value="F:GTP binding"/>
    <property type="evidence" value="ECO:0007669"/>
    <property type="project" value="UniProtKB-UniRule"/>
</dbReference>
<evidence type="ECO:0000256" key="1">
    <source>
        <dbReference type="ARBA" id="ARBA00022475"/>
    </source>
</evidence>
<keyword evidence="7 10" id="KW-0675">Receptor</keyword>
<dbReference type="HAMAP" id="MF_00920">
    <property type="entry name" value="FtsY"/>
    <property type="match status" value="1"/>
</dbReference>
<dbReference type="GO" id="GO:0005737">
    <property type="term" value="C:cytoplasm"/>
    <property type="evidence" value="ECO:0007669"/>
    <property type="project" value="UniProtKB-SubCell"/>
</dbReference>
<dbReference type="EMBL" id="AP014936">
    <property type="protein sequence ID" value="BAU47064.1"/>
    <property type="molecule type" value="Genomic_DNA"/>
</dbReference>
<evidence type="ECO:0000256" key="3">
    <source>
        <dbReference type="ARBA" id="ARBA00022741"/>
    </source>
</evidence>
<evidence type="ECO:0000256" key="6">
    <source>
        <dbReference type="ARBA" id="ARBA00023136"/>
    </source>
</evidence>
<comment type="subcellular location">
    <subcellularLocation>
        <location evidence="10">Cell membrane</location>
        <topology evidence="10">Peripheral membrane protein</topology>
        <orientation evidence="10">Cytoplasmic side</orientation>
    </subcellularLocation>
    <subcellularLocation>
        <location evidence="10">Cytoplasm</location>
    </subcellularLocation>
</comment>
<evidence type="ECO:0000256" key="7">
    <source>
        <dbReference type="ARBA" id="ARBA00023170"/>
    </source>
</evidence>
<dbReference type="AlphaFoldDB" id="A0A1B4V6Y8"/>
<reference evidence="12 13" key="1">
    <citation type="submission" date="2015-08" db="EMBL/GenBank/DDBJ databases">
        <title>Complete genome sequence of Sulfurifustis variabilis.</title>
        <authorList>
            <person name="Miura A."/>
            <person name="Kojima H."/>
            <person name="Fukui M."/>
        </authorList>
    </citation>
    <scope>NUCLEOTIDE SEQUENCE [LARGE SCALE GENOMIC DNA]</scope>
    <source>
        <strain evidence="13">skN76</strain>
    </source>
</reference>
<evidence type="ECO:0000256" key="9">
    <source>
        <dbReference type="ARBA" id="ARBA00053570"/>
    </source>
</evidence>
<keyword evidence="1 10" id="KW-1003">Cell membrane</keyword>
<sequence>MTTNQGATTGETKRTGFFSRLKSRLVKTQRALGDGLGDLLLGKRTLDQDLLDEIETALLAADVGAETTELLIRDLTGRLRRRELTEARAAYRQLRQDMLDIVRPVARPLVVPAGTRPYVVMVVGVNGVGKTTTIGKVGRRLKESGNSVMLAAGDTFRAAAIEQLKVWGERIDAPVIAQHTGADAAAVAHDAMHAARARGVDVLIVDTAGRQHTHGGLMDELRKIKRVIAKSDPSAPHEVLMVLDAGTGQNALSQLKHFGDAVGVTGIALTKLDGTAKGGILIAIARQSALPIRFIGVGEDVDDLQPFSAEDYVDALLPEPA</sequence>